<evidence type="ECO:0000256" key="3">
    <source>
        <dbReference type="ARBA" id="ARBA00022676"/>
    </source>
</evidence>
<evidence type="ECO:0000313" key="12">
    <source>
        <dbReference type="Ensembl" id="ENSCABP00000015476.1"/>
    </source>
</evidence>
<evidence type="ECO:0000256" key="4">
    <source>
        <dbReference type="ARBA" id="ARBA00022679"/>
    </source>
</evidence>
<comment type="similarity">
    <text evidence="2">Belongs to the glycosyltransferase 29 family.</text>
</comment>
<evidence type="ECO:0000256" key="11">
    <source>
        <dbReference type="SAM" id="MobiDB-lite"/>
    </source>
</evidence>
<evidence type="ECO:0000313" key="13">
    <source>
        <dbReference type="Proteomes" id="UP000694404"/>
    </source>
</evidence>
<dbReference type="GO" id="GO:0000139">
    <property type="term" value="C:Golgi membrane"/>
    <property type="evidence" value="ECO:0007669"/>
    <property type="project" value="UniProtKB-SubCell"/>
</dbReference>
<proteinExistence type="inferred from homology"/>
<sequence>MPPWWVKVSPLLCSPHSERQGGPPRMLQRQSWGLALCVSITLSFMSGGLGARTPGFSPRLWEGRGVGGVPYDSCAVVGNGGILRNSSCGPEIDRAQFVIRFNLPRVDFAADVGTKSSVVTMNPSILHARYQGTSCVGRGAPMWGRDRDLWGGKGRALYTLEDFGSPARTLFMNPEYLARLDGHWRSHGLRPNRLSSGFMLVSSALEMCRHLTLYGFWPFPSDPEGRPLPHHYYDNQPPRSGVHAMPEEFTRYLGMHLQGALRLHLGCCQEGPAGGHTHRGSERGSEKSPPTAQLHLSPSSGVKGGE</sequence>
<keyword evidence="7" id="KW-1133">Transmembrane helix</keyword>
<evidence type="ECO:0000256" key="6">
    <source>
        <dbReference type="ARBA" id="ARBA00022968"/>
    </source>
</evidence>
<evidence type="ECO:0000256" key="9">
    <source>
        <dbReference type="ARBA" id="ARBA00023136"/>
    </source>
</evidence>
<name>A0A8C0GZG6_CHEAB</name>
<evidence type="ECO:0000256" key="8">
    <source>
        <dbReference type="ARBA" id="ARBA00023034"/>
    </source>
</evidence>
<feature type="region of interest" description="Disordered" evidence="11">
    <location>
        <begin position="272"/>
        <end position="306"/>
    </location>
</feature>
<dbReference type="GO" id="GO:0006491">
    <property type="term" value="P:N-glycan processing"/>
    <property type="evidence" value="ECO:0007669"/>
    <property type="project" value="TreeGrafter"/>
</dbReference>
<evidence type="ECO:0000256" key="7">
    <source>
        <dbReference type="ARBA" id="ARBA00022989"/>
    </source>
</evidence>
<keyword evidence="6" id="KW-0735">Signal-anchor</keyword>
<dbReference type="InterPro" id="IPR038578">
    <property type="entry name" value="GT29-like_sf"/>
</dbReference>
<dbReference type="GeneTree" id="ENSGT01030000234535"/>
<reference evidence="12" key="2">
    <citation type="submission" date="2025-09" db="UniProtKB">
        <authorList>
            <consortium name="Ensembl"/>
        </authorList>
    </citation>
    <scope>IDENTIFICATION</scope>
</reference>
<dbReference type="AlphaFoldDB" id="A0A8C0GZG6"/>
<comment type="subcellular location">
    <subcellularLocation>
        <location evidence="1">Golgi apparatus membrane</location>
        <topology evidence="1">Single-pass type II membrane protein</topology>
    </subcellularLocation>
</comment>
<keyword evidence="10" id="KW-0325">Glycoprotein</keyword>
<evidence type="ECO:0000256" key="1">
    <source>
        <dbReference type="ARBA" id="ARBA00004323"/>
    </source>
</evidence>
<dbReference type="Gene3D" id="3.90.1480.20">
    <property type="entry name" value="Glycosyl transferase family 29"/>
    <property type="match status" value="1"/>
</dbReference>
<keyword evidence="3" id="KW-0328">Glycosyltransferase</keyword>
<dbReference type="GO" id="GO:0003828">
    <property type="term" value="F:alpha-N-acetylneuraminate alpha-2,8-sialyltransferase activity"/>
    <property type="evidence" value="ECO:0007669"/>
    <property type="project" value="TreeGrafter"/>
</dbReference>
<keyword evidence="9" id="KW-0472">Membrane</keyword>
<protein>
    <submittedName>
        <fullName evidence="12">Uncharacterized protein</fullName>
    </submittedName>
</protein>
<evidence type="ECO:0000256" key="10">
    <source>
        <dbReference type="ARBA" id="ARBA00023180"/>
    </source>
</evidence>
<dbReference type="Ensembl" id="ENSCABT00000016971.1">
    <property type="protein sequence ID" value="ENSCABP00000015476.1"/>
    <property type="gene ID" value="ENSCABG00000011504.1"/>
</dbReference>
<feature type="compositionally biased region" description="Polar residues" evidence="11">
    <location>
        <begin position="288"/>
        <end position="300"/>
    </location>
</feature>
<keyword evidence="8" id="KW-0333">Golgi apparatus</keyword>
<dbReference type="Proteomes" id="UP000694404">
    <property type="component" value="Unplaced"/>
</dbReference>
<reference evidence="12" key="1">
    <citation type="submission" date="2025-08" db="UniProtKB">
        <authorList>
            <consortium name="Ensembl"/>
        </authorList>
    </citation>
    <scope>IDENTIFICATION</scope>
</reference>
<organism evidence="12 13">
    <name type="scientific">Chelonoidis abingdonii</name>
    <name type="common">Abingdon island giant tortoise</name>
    <name type="synonym">Testudo abingdonii</name>
    <dbReference type="NCBI Taxonomy" id="106734"/>
    <lineage>
        <taxon>Eukaryota</taxon>
        <taxon>Metazoa</taxon>
        <taxon>Chordata</taxon>
        <taxon>Craniata</taxon>
        <taxon>Vertebrata</taxon>
        <taxon>Euteleostomi</taxon>
        <taxon>Archelosauria</taxon>
        <taxon>Testudinata</taxon>
        <taxon>Testudines</taxon>
        <taxon>Cryptodira</taxon>
        <taxon>Durocryptodira</taxon>
        <taxon>Testudinoidea</taxon>
        <taxon>Testudinidae</taxon>
        <taxon>Chelonoidis</taxon>
    </lineage>
</organism>
<dbReference type="InterPro" id="IPR050943">
    <property type="entry name" value="Glycosyltr_29_Sialyltrsf"/>
</dbReference>
<keyword evidence="13" id="KW-1185">Reference proteome</keyword>
<dbReference type="Pfam" id="PF00777">
    <property type="entry name" value="Glyco_transf_29"/>
    <property type="match status" value="2"/>
</dbReference>
<dbReference type="PANTHER" id="PTHR11987">
    <property type="entry name" value="ALPHA-2,8-SIALYLTRANSFERASE"/>
    <property type="match status" value="1"/>
</dbReference>
<keyword evidence="5" id="KW-0812">Transmembrane</keyword>
<dbReference type="InterPro" id="IPR001675">
    <property type="entry name" value="Glyco_trans_29"/>
</dbReference>
<dbReference type="GO" id="GO:0009311">
    <property type="term" value="P:oligosaccharide metabolic process"/>
    <property type="evidence" value="ECO:0007669"/>
    <property type="project" value="TreeGrafter"/>
</dbReference>
<accession>A0A8C0GZG6</accession>
<dbReference type="PANTHER" id="PTHR11987:SF50">
    <property type="entry name" value="ALPHA-2,8-SIALYLTRANSFERASE 8F"/>
    <property type="match status" value="1"/>
</dbReference>
<evidence type="ECO:0000256" key="2">
    <source>
        <dbReference type="ARBA" id="ARBA00006003"/>
    </source>
</evidence>
<keyword evidence="4" id="KW-0808">Transferase</keyword>
<evidence type="ECO:0000256" key="5">
    <source>
        <dbReference type="ARBA" id="ARBA00022692"/>
    </source>
</evidence>